<dbReference type="InterPro" id="IPR046860">
    <property type="entry name" value="SnoaL_5"/>
</dbReference>
<dbReference type="InterPro" id="IPR032710">
    <property type="entry name" value="NTF2-like_dom_sf"/>
</dbReference>
<evidence type="ECO:0000259" key="1">
    <source>
        <dbReference type="Pfam" id="PF20409"/>
    </source>
</evidence>
<evidence type="ECO:0000313" key="2">
    <source>
        <dbReference type="EMBL" id="RKN81144.1"/>
    </source>
</evidence>
<name>A0A3B0C9H5_9FLAO</name>
<proteinExistence type="predicted"/>
<dbReference type="SUPFAM" id="SSF54427">
    <property type="entry name" value="NTF2-like"/>
    <property type="match status" value="1"/>
</dbReference>
<organism evidence="2 3">
    <name type="scientific">Ulvibacterium marinum</name>
    <dbReference type="NCBI Taxonomy" id="2419782"/>
    <lineage>
        <taxon>Bacteria</taxon>
        <taxon>Pseudomonadati</taxon>
        <taxon>Bacteroidota</taxon>
        <taxon>Flavobacteriia</taxon>
        <taxon>Flavobacteriales</taxon>
        <taxon>Flavobacteriaceae</taxon>
        <taxon>Ulvibacterium</taxon>
    </lineage>
</organism>
<reference evidence="2 3" key="1">
    <citation type="submission" date="2018-10" db="EMBL/GenBank/DDBJ databases">
        <title>Ulvibacterium marinum gen. nov., sp. nov., a novel marine bacterium of the family Flavobacteriaceae, isolated from a culture of the green alga Ulva prolifera.</title>
        <authorList>
            <person name="Zhang Z."/>
        </authorList>
    </citation>
    <scope>NUCLEOTIDE SEQUENCE [LARGE SCALE GENOMIC DNA]</scope>
    <source>
        <strain evidence="2 3">CCMM003</strain>
    </source>
</reference>
<dbReference type="OrthoDB" id="336094at2"/>
<evidence type="ECO:0000313" key="3">
    <source>
        <dbReference type="Proteomes" id="UP000276603"/>
    </source>
</evidence>
<dbReference type="AlphaFoldDB" id="A0A3B0C9H5"/>
<dbReference type="Pfam" id="PF20409">
    <property type="entry name" value="SnoaL_5"/>
    <property type="match status" value="1"/>
</dbReference>
<gene>
    <name evidence="2" type="ORF">D7Z94_09380</name>
</gene>
<sequence length="121" mass="14550">MTTQQIADRLVNLLRAKKFIEAQTELYHKDIWSREPQNHPFPLLKGKARLIEKERQFLKAIRTWHEFKVSEPLVSRDYFSICMYTHVDLSTDRTIEIDEIIVYGVDNDKIISERFFYKTNE</sequence>
<accession>A0A3B0C9H5</accession>
<protein>
    <submittedName>
        <fullName evidence="2">Nuclear transport factor 2 family protein</fullName>
    </submittedName>
</protein>
<comment type="caution">
    <text evidence="2">The sequence shown here is derived from an EMBL/GenBank/DDBJ whole genome shotgun (WGS) entry which is preliminary data.</text>
</comment>
<dbReference type="EMBL" id="RBCJ01000002">
    <property type="protein sequence ID" value="RKN81144.1"/>
    <property type="molecule type" value="Genomic_DNA"/>
</dbReference>
<dbReference type="RefSeq" id="WP_120711301.1">
    <property type="nucleotide sequence ID" value="NZ_RBCJ01000002.1"/>
</dbReference>
<keyword evidence="3" id="KW-1185">Reference proteome</keyword>
<dbReference type="Gene3D" id="3.10.450.50">
    <property type="match status" value="1"/>
</dbReference>
<feature type="domain" description="SnoaL-like" evidence="1">
    <location>
        <begin position="1"/>
        <end position="117"/>
    </location>
</feature>
<dbReference type="Proteomes" id="UP000276603">
    <property type="component" value="Unassembled WGS sequence"/>
</dbReference>